<dbReference type="RefSeq" id="WP_115493086.1">
    <property type="nucleotide sequence ID" value="NZ_JACHWW010000002.1"/>
</dbReference>
<dbReference type="AlphaFoldDB" id="A0A395LG55"/>
<evidence type="ECO:0000313" key="4">
    <source>
        <dbReference type="Proteomes" id="UP000254101"/>
    </source>
</evidence>
<dbReference type="Proteomes" id="UP000254101">
    <property type="component" value="Unassembled WGS sequence"/>
</dbReference>
<proteinExistence type="predicted"/>
<keyword evidence="4" id="KW-1185">Reference proteome</keyword>
<accession>A0A395LG55</accession>
<keyword evidence="2" id="KW-0732">Signal</keyword>
<gene>
    <name evidence="3" type="ORF">DL238_14100</name>
</gene>
<reference evidence="3 4" key="1">
    <citation type="submission" date="2018-07" db="EMBL/GenBank/DDBJ databases">
        <title>Erythrobacter nanhaiensis sp. nov., a novel member of the genus Erythrobacter isolated from the South China Sea.</title>
        <authorList>
            <person name="Chen X."/>
            <person name="Liu J."/>
        </authorList>
    </citation>
    <scope>NUCLEOTIDE SEQUENCE [LARGE SCALE GENOMIC DNA]</scope>
    <source>
        <strain evidence="3 4">S-5</strain>
    </source>
</reference>
<feature type="chain" id="PRO_5017315985" evidence="2">
    <location>
        <begin position="23"/>
        <end position="97"/>
    </location>
</feature>
<protein>
    <submittedName>
        <fullName evidence="3">Uncharacterized protein</fullName>
    </submittedName>
</protein>
<feature type="region of interest" description="Disordered" evidence="1">
    <location>
        <begin position="68"/>
        <end position="97"/>
    </location>
</feature>
<feature type="compositionally biased region" description="Acidic residues" evidence="1">
    <location>
        <begin position="85"/>
        <end position="97"/>
    </location>
</feature>
<sequence>MRTFLMITGAAFGAALALPAAAQAPTIEYRSAEVVQQTPDDAGPPAAGELPICEAGAEDNCINSWEANRTGNRPINYWPGRPASEIDEPLPVDQPEG</sequence>
<comment type="caution">
    <text evidence="3">The sequence shown here is derived from an EMBL/GenBank/DDBJ whole genome shotgun (WGS) entry which is preliminary data.</text>
</comment>
<evidence type="ECO:0000256" key="2">
    <source>
        <dbReference type="SAM" id="SignalP"/>
    </source>
</evidence>
<dbReference type="EMBL" id="QRBB01000002">
    <property type="protein sequence ID" value="RDS75818.1"/>
    <property type="molecule type" value="Genomic_DNA"/>
</dbReference>
<feature type="signal peptide" evidence="2">
    <location>
        <begin position="1"/>
        <end position="22"/>
    </location>
</feature>
<organism evidence="3 4">
    <name type="scientific">Alteriqipengyuania lutimaris</name>
    <dbReference type="NCBI Taxonomy" id="1538146"/>
    <lineage>
        <taxon>Bacteria</taxon>
        <taxon>Pseudomonadati</taxon>
        <taxon>Pseudomonadota</taxon>
        <taxon>Alphaproteobacteria</taxon>
        <taxon>Sphingomonadales</taxon>
        <taxon>Erythrobacteraceae</taxon>
        <taxon>Alteriqipengyuania</taxon>
    </lineage>
</organism>
<name>A0A395LG55_9SPHN</name>
<evidence type="ECO:0000313" key="3">
    <source>
        <dbReference type="EMBL" id="RDS75818.1"/>
    </source>
</evidence>
<evidence type="ECO:0000256" key="1">
    <source>
        <dbReference type="SAM" id="MobiDB-lite"/>
    </source>
</evidence>
<dbReference type="OrthoDB" id="7511342at2"/>